<evidence type="ECO:0000256" key="6">
    <source>
        <dbReference type="ARBA" id="ARBA00022723"/>
    </source>
</evidence>
<dbReference type="Gene3D" id="3.10.580.10">
    <property type="entry name" value="CBS-domain"/>
    <property type="match status" value="1"/>
</dbReference>
<evidence type="ECO:0000256" key="15">
    <source>
        <dbReference type="PIRSR" id="PIRSR006404-1"/>
    </source>
</evidence>
<feature type="domain" description="CBS" evidence="18">
    <location>
        <begin position="303"/>
        <end position="360"/>
    </location>
</feature>
<dbReference type="RefSeq" id="WP_014022526.1">
    <property type="nucleotide sequence ID" value="NC_015914.1"/>
</dbReference>
<protein>
    <recommendedName>
        <fullName evidence="14">Zinc metalloprotease</fullName>
    </recommendedName>
</protein>
<dbReference type="KEGG" id="cmr:Cycma_4554"/>
<comment type="similarity">
    <text evidence="2 14">Belongs to the peptidase M50B family.</text>
</comment>
<feature type="transmembrane region" description="Helical" evidence="14">
    <location>
        <begin position="43"/>
        <end position="62"/>
    </location>
</feature>
<dbReference type="PIRSF" id="PIRSF006404">
    <property type="entry name" value="UCP006404_Pept_M50_CBS"/>
    <property type="match status" value="1"/>
</dbReference>
<dbReference type="Pfam" id="PF00571">
    <property type="entry name" value="CBS"/>
    <property type="match status" value="2"/>
</dbReference>
<dbReference type="InterPro" id="IPR046342">
    <property type="entry name" value="CBS_dom_sf"/>
</dbReference>
<organism evidence="19 20">
    <name type="scientific">Cyclobacterium marinum (strain ATCC 25205 / DSM 745 / LMG 13164 / NCIMB 1802)</name>
    <name type="common">Flectobacillus marinus</name>
    <dbReference type="NCBI Taxonomy" id="880070"/>
    <lineage>
        <taxon>Bacteria</taxon>
        <taxon>Pseudomonadati</taxon>
        <taxon>Bacteroidota</taxon>
        <taxon>Cytophagia</taxon>
        <taxon>Cytophagales</taxon>
        <taxon>Cyclobacteriaceae</taxon>
        <taxon>Cyclobacterium</taxon>
    </lineage>
</organism>
<feature type="binding site" evidence="16">
    <location>
        <position position="60"/>
    </location>
    <ligand>
        <name>Zn(2+)</name>
        <dbReference type="ChEBI" id="CHEBI:29105"/>
        <note>catalytic</note>
    </ligand>
</feature>
<comment type="cofactor">
    <cofactor evidence="14 16">
        <name>Zn(2+)</name>
        <dbReference type="ChEBI" id="CHEBI:29105"/>
    </cofactor>
    <text evidence="14 16">Binds 1 zinc ion per subunit.</text>
</comment>
<keyword evidence="10 14" id="KW-1133">Transmembrane helix</keyword>
<comment type="subcellular location">
    <subcellularLocation>
        <location evidence="1 14">Cell membrane</location>
        <topology evidence="1 14">Multi-pass membrane protein</topology>
    </subcellularLocation>
</comment>
<proteinExistence type="inferred from homology"/>
<dbReference type="eggNOG" id="COG1994">
    <property type="taxonomic scope" value="Bacteria"/>
</dbReference>
<keyword evidence="13 14" id="KW-0472">Membrane</keyword>
<evidence type="ECO:0000256" key="4">
    <source>
        <dbReference type="ARBA" id="ARBA00022670"/>
    </source>
</evidence>
<evidence type="ECO:0000256" key="11">
    <source>
        <dbReference type="ARBA" id="ARBA00023049"/>
    </source>
</evidence>
<evidence type="ECO:0000256" key="14">
    <source>
        <dbReference type="PIRNR" id="PIRNR006404"/>
    </source>
</evidence>
<dbReference type="EMBL" id="CP002955">
    <property type="protein sequence ID" value="AEL28242.1"/>
    <property type="molecule type" value="Genomic_DNA"/>
</dbReference>
<feature type="transmembrane region" description="Helical" evidence="14">
    <location>
        <begin position="141"/>
        <end position="161"/>
    </location>
</feature>
<keyword evidence="5 14" id="KW-0812">Transmembrane</keyword>
<evidence type="ECO:0000256" key="9">
    <source>
        <dbReference type="ARBA" id="ARBA00022833"/>
    </source>
</evidence>
<gene>
    <name evidence="19" type="ordered locus">Cycma_4554</name>
</gene>
<dbReference type="GO" id="GO:0006508">
    <property type="term" value="P:proteolysis"/>
    <property type="evidence" value="ECO:0007669"/>
    <property type="project" value="UniProtKB-KW"/>
</dbReference>
<dbReference type="CDD" id="cd06164">
    <property type="entry name" value="S2P-M50_SpoIVFB_CBS"/>
    <property type="match status" value="1"/>
</dbReference>
<keyword evidence="3 14" id="KW-1003">Cell membrane</keyword>
<feature type="active site" evidence="15">
    <location>
        <position position="61"/>
    </location>
</feature>
<evidence type="ECO:0000256" key="5">
    <source>
        <dbReference type="ARBA" id="ARBA00022692"/>
    </source>
</evidence>
<evidence type="ECO:0000256" key="17">
    <source>
        <dbReference type="PROSITE-ProRule" id="PRU00703"/>
    </source>
</evidence>
<dbReference type="PANTHER" id="PTHR39188">
    <property type="entry name" value="MEMBRANE-ASSOCIATED ZINC METALLOPROTEASE M50B"/>
    <property type="match status" value="1"/>
</dbReference>
<name>G0J1N3_CYCMS</name>
<keyword evidence="4 14" id="KW-0645">Protease</keyword>
<dbReference type="STRING" id="880070.Cycma_4554"/>
<feature type="transmembrane region" description="Helical" evidence="14">
    <location>
        <begin position="182"/>
        <end position="200"/>
    </location>
</feature>
<feature type="transmembrane region" description="Helical" evidence="14">
    <location>
        <begin position="12"/>
        <end position="31"/>
    </location>
</feature>
<accession>G0J1N3</accession>
<dbReference type="eggNOG" id="COG0517">
    <property type="taxonomic scope" value="Bacteria"/>
</dbReference>
<evidence type="ECO:0000256" key="13">
    <source>
        <dbReference type="ARBA" id="ARBA00023136"/>
    </source>
</evidence>
<evidence type="ECO:0000256" key="1">
    <source>
        <dbReference type="ARBA" id="ARBA00004651"/>
    </source>
</evidence>
<keyword evidence="7" id="KW-0677">Repeat</keyword>
<evidence type="ECO:0000256" key="3">
    <source>
        <dbReference type="ARBA" id="ARBA00022475"/>
    </source>
</evidence>
<dbReference type="InterPro" id="IPR000644">
    <property type="entry name" value="CBS_dom"/>
</dbReference>
<evidence type="ECO:0000313" key="20">
    <source>
        <dbReference type="Proteomes" id="UP000001635"/>
    </source>
</evidence>
<evidence type="ECO:0000313" key="19">
    <source>
        <dbReference type="EMBL" id="AEL28242.1"/>
    </source>
</evidence>
<dbReference type="SMART" id="SM00116">
    <property type="entry name" value="CBS"/>
    <property type="match status" value="2"/>
</dbReference>
<feature type="transmembrane region" description="Helical" evidence="14">
    <location>
        <begin position="100"/>
        <end position="121"/>
    </location>
</feature>
<keyword evidence="8 14" id="KW-0378">Hydrolase</keyword>
<evidence type="ECO:0000256" key="8">
    <source>
        <dbReference type="ARBA" id="ARBA00022801"/>
    </source>
</evidence>
<dbReference type="SUPFAM" id="SSF54631">
    <property type="entry name" value="CBS-domain pair"/>
    <property type="match status" value="1"/>
</dbReference>
<dbReference type="AlphaFoldDB" id="G0J1N3"/>
<dbReference type="InterPro" id="IPR008915">
    <property type="entry name" value="Peptidase_M50"/>
</dbReference>
<keyword evidence="11 14" id="KW-0482">Metalloprotease</keyword>
<dbReference type="Proteomes" id="UP000001635">
    <property type="component" value="Chromosome"/>
</dbReference>
<evidence type="ECO:0000256" key="7">
    <source>
        <dbReference type="ARBA" id="ARBA00022737"/>
    </source>
</evidence>
<dbReference type="Pfam" id="PF02163">
    <property type="entry name" value="Peptidase_M50"/>
    <property type="match status" value="2"/>
</dbReference>
<keyword evidence="20" id="KW-1185">Reference proteome</keyword>
<feature type="domain" description="CBS" evidence="18">
    <location>
        <begin position="241"/>
        <end position="297"/>
    </location>
</feature>
<reference evidence="20" key="1">
    <citation type="submission" date="2011-07" db="EMBL/GenBank/DDBJ databases">
        <title>The complete genome of Cyclobacterium marinum DSM 745.</title>
        <authorList>
            <person name="Lucas S."/>
            <person name="Han J."/>
            <person name="Lapidus A."/>
            <person name="Bruce D."/>
            <person name="Goodwin L."/>
            <person name="Pitluck S."/>
            <person name="Peters L."/>
            <person name="Kyrpides N."/>
            <person name="Mavromatis K."/>
            <person name="Ivanova N."/>
            <person name="Ovchinnikova G."/>
            <person name="Chertkov O."/>
            <person name="Detter J.C."/>
            <person name="Tapia R."/>
            <person name="Han C."/>
            <person name="Land M."/>
            <person name="Hauser L."/>
            <person name="Markowitz V."/>
            <person name="Cheng J.-F."/>
            <person name="Hugenholtz P."/>
            <person name="Woyke T."/>
            <person name="Wu D."/>
            <person name="Tindall B."/>
            <person name="Schuetze A."/>
            <person name="Brambilla E."/>
            <person name="Klenk H.-P."/>
            <person name="Eisen J.A."/>
        </authorList>
    </citation>
    <scope>NUCLEOTIDE SEQUENCE [LARGE SCALE GENOMIC DNA]</scope>
    <source>
        <strain evidence="20">ATCC 25205 / DSM 745 / LMG 13164 / NCIMB 1802</strain>
    </source>
</reference>
<evidence type="ECO:0000256" key="10">
    <source>
        <dbReference type="ARBA" id="ARBA00022989"/>
    </source>
</evidence>
<keyword evidence="9 14" id="KW-0862">Zinc</keyword>
<feature type="binding site" evidence="16">
    <location>
        <position position="164"/>
    </location>
    <ligand>
        <name>Zn(2+)</name>
        <dbReference type="ChEBI" id="CHEBI:29105"/>
        <note>catalytic</note>
    </ligand>
</feature>
<keyword evidence="12 17" id="KW-0129">CBS domain</keyword>
<dbReference type="PANTHER" id="PTHR39188:SF3">
    <property type="entry name" value="STAGE IV SPORULATION PROTEIN FB"/>
    <property type="match status" value="1"/>
</dbReference>
<evidence type="ECO:0000256" key="2">
    <source>
        <dbReference type="ARBA" id="ARBA00007931"/>
    </source>
</evidence>
<dbReference type="GO" id="GO:0046872">
    <property type="term" value="F:metal ion binding"/>
    <property type="evidence" value="ECO:0007669"/>
    <property type="project" value="UniProtKB-UniRule"/>
</dbReference>
<evidence type="ECO:0000256" key="16">
    <source>
        <dbReference type="PIRSR" id="PIRSR006404-2"/>
    </source>
</evidence>
<dbReference type="GO" id="GO:0008237">
    <property type="term" value="F:metallopeptidase activity"/>
    <property type="evidence" value="ECO:0007669"/>
    <property type="project" value="UniProtKB-UniRule"/>
</dbReference>
<keyword evidence="6 14" id="KW-0479">Metal-binding</keyword>
<evidence type="ECO:0000259" key="18">
    <source>
        <dbReference type="PROSITE" id="PS51371"/>
    </source>
</evidence>
<dbReference type="PROSITE" id="PS51371">
    <property type="entry name" value="CBS"/>
    <property type="match status" value="2"/>
</dbReference>
<dbReference type="GO" id="GO:0005886">
    <property type="term" value="C:plasma membrane"/>
    <property type="evidence" value="ECO:0007669"/>
    <property type="project" value="UniProtKB-SubCell"/>
</dbReference>
<evidence type="ECO:0000256" key="12">
    <source>
        <dbReference type="ARBA" id="ARBA00023122"/>
    </source>
</evidence>
<feature type="binding site" evidence="16">
    <location>
        <position position="64"/>
    </location>
    <ligand>
        <name>Zn(2+)</name>
        <dbReference type="ChEBI" id="CHEBI:29105"/>
        <note>catalytic</note>
    </ligand>
</feature>
<sequence length="364" mass="40196">MKKWSLYMGSYSGIKVFIHWTFWIIIGWIFMMHFQMGHGWAEGLAGALFILALFGCVVLHEFGHALMAKKYGIPTRDITLYPIGGVASLNRMPEKPSQELAVALAGPAVNVVIAGILYIFLLSNDQLLPISEIDHVAGENFWFNLMTANVILAVFNLIPAFPMDGGRVLRAVLAFNLDKLRATTIAVQVGQLLAIVFVFLGFFTNFWLVFIGLFIFLGAGAEAVHESAKSALVGYTASDVLVQQYTRLSPLETFEKAVQMLRNTQEQGFVVVENDQAKGVLTRKELIKGLSEYGNTSPVYKVMRKDPIIIALDMPLQEVYQNLAANNLSLALVVEDGQLLGIVDIKGINELIAVKKGLKLPKFS</sequence>
<dbReference type="InterPro" id="IPR016483">
    <property type="entry name" value="UCP006404_Pept_M50_CBS"/>
</dbReference>
<dbReference type="HOGENOM" id="CLU_037123_1_1_10"/>